<dbReference type="Pfam" id="PF13561">
    <property type="entry name" value="adh_short_C2"/>
    <property type="match status" value="1"/>
</dbReference>
<dbReference type="Proteomes" id="UP000727907">
    <property type="component" value="Unassembled WGS sequence"/>
</dbReference>
<evidence type="ECO:0000313" key="1">
    <source>
        <dbReference type="EMBL" id="MBU8874083.1"/>
    </source>
</evidence>
<comment type="caution">
    <text evidence="1">The sequence shown here is derived from an EMBL/GenBank/DDBJ whole genome shotgun (WGS) entry which is preliminary data.</text>
</comment>
<dbReference type="RefSeq" id="WP_216958997.1">
    <property type="nucleotide sequence ID" value="NZ_JAHOPB010000001.1"/>
</dbReference>
<dbReference type="EMBL" id="JAHOPB010000001">
    <property type="protein sequence ID" value="MBU8874083.1"/>
    <property type="molecule type" value="Genomic_DNA"/>
</dbReference>
<proteinExistence type="predicted"/>
<keyword evidence="2" id="KW-1185">Reference proteome</keyword>
<name>A0ABS6ILI2_9HYPH</name>
<gene>
    <name evidence="1" type="ORF">KQ910_09935</name>
</gene>
<protein>
    <submittedName>
        <fullName evidence="1">SDR family oxidoreductase</fullName>
    </submittedName>
</protein>
<accession>A0ABS6ILI2</accession>
<dbReference type="PANTHER" id="PTHR42760:SF122">
    <property type="entry name" value="NAD(P)-BINDING PROTEIN"/>
    <property type="match status" value="1"/>
</dbReference>
<reference evidence="1 2" key="1">
    <citation type="submission" date="2021-06" db="EMBL/GenBank/DDBJ databases">
        <authorList>
            <person name="Lee D.H."/>
        </authorList>
    </citation>
    <scope>NUCLEOTIDE SEQUENCE [LARGE SCALE GENOMIC DNA]</scope>
    <source>
        <strain evidence="1 2">MMS21-HV4-11</strain>
    </source>
</reference>
<organism evidence="1 2">
    <name type="scientific">Reyranella humidisoli</name>
    <dbReference type="NCBI Taxonomy" id="2849149"/>
    <lineage>
        <taxon>Bacteria</taxon>
        <taxon>Pseudomonadati</taxon>
        <taxon>Pseudomonadota</taxon>
        <taxon>Alphaproteobacteria</taxon>
        <taxon>Hyphomicrobiales</taxon>
        <taxon>Reyranellaceae</taxon>
        <taxon>Reyranella</taxon>
    </lineage>
</organism>
<dbReference type="CDD" id="cd05233">
    <property type="entry name" value="SDR_c"/>
    <property type="match status" value="1"/>
</dbReference>
<dbReference type="InterPro" id="IPR002347">
    <property type="entry name" value="SDR_fam"/>
</dbReference>
<sequence length="275" mass="28483">MGKRVAGKIAVVVGAGQTPGETIGNGAAISLLLAREGATVLCVDRVGERADKTVAVIAADELAREGGAAPVLSSMAADITKAADCARIVAEARARYGRIDILINNVGIGGGGDAPAHRLEEKVLDRILAVNLKGMWLTTKAALPLMREQECGAIVNISSLAATSGATQLAYEISKAAVNRLTTHVAQSNARYGIRANAIMMGFMDTPMAVTGIAEASGRTTDAVRAERNAMVPLRRRMGTGFDTAYAALYLASDEAQFVTGEILRVDGGMGLGTV</sequence>
<dbReference type="PANTHER" id="PTHR42760">
    <property type="entry name" value="SHORT-CHAIN DEHYDROGENASES/REDUCTASES FAMILY MEMBER"/>
    <property type="match status" value="1"/>
</dbReference>
<evidence type="ECO:0000313" key="2">
    <source>
        <dbReference type="Proteomes" id="UP000727907"/>
    </source>
</evidence>